<dbReference type="SUPFAM" id="SSF50249">
    <property type="entry name" value="Nucleic acid-binding proteins"/>
    <property type="match status" value="1"/>
</dbReference>
<protein>
    <submittedName>
        <fullName evidence="4">Cold-shock protein</fullName>
    </submittedName>
</protein>
<feature type="domain" description="CSD" evidence="3">
    <location>
        <begin position="1"/>
        <end position="66"/>
    </location>
</feature>
<dbReference type="GO" id="GO:0005737">
    <property type="term" value="C:cytoplasm"/>
    <property type="evidence" value="ECO:0007669"/>
    <property type="project" value="UniProtKB-SubCell"/>
</dbReference>
<evidence type="ECO:0000256" key="2">
    <source>
        <dbReference type="ARBA" id="ARBA00022490"/>
    </source>
</evidence>
<dbReference type="InterPro" id="IPR011129">
    <property type="entry name" value="CSD"/>
</dbReference>
<dbReference type="InterPro" id="IPR012340">
    <property type="entry name" value="NA-bd_OB-fold"/>
</dbReference>
<organism evidence="4 5">
    <name type="scientific">Streptomyces piniterrae</name>
    <dbReference type="NCBI Taxonomy" id="2571125"/>
    <lineage>
        <taxon>Bacteria</taxon>
        <taxon>Bacillati</taxon>
        <taxon>Actinomycetota</taxon>
        <taxon>Actinomycetes</taxon>
        <taxon>Kitasatosporales</taxon>
        <taxon>Streptomycetaceae</taxon>
        <taxon>Streptomyces</taxon>
    </lineage>
</organism>
<dbReference type="Proteomes" id="UP000308697">
    <property type="component" value="Unassembled WGS sequence"/>
</dbReference>
<accession>A0A4U0NKF9</accession>
<proteinExistence type="predicted"/>
<comment type="subcellular location">
    <subcellularLocation>
        <location evidence="1">Cytoplasm</location>
    </subcellularLocation>
</comment>
<keyword evidence="5" id="KW-1185">Reference proteome</keyword>
<dbReference type="OrthoDB" id="4230521at2"/>
<dbReference type="Gene3D" id="2.40.50.140">
    <property type="entry name" value="Nucleic acid-binding proteins"/>
    <property type="match status" value="1"/>
</dbReference>
<comment type="caution">
    <text evidence="4">The sequence shown here is derived from an EMBL/GenBank/DDBJ whole genome shotgun (WGS) entry which is preliminary data.</text>
</comment>
<sequence>MPNGIVKWFDSGRGVGVIAQDGAGREVVAYWSAIQGDQDRRLIEGERVLFNVTQDAAGIRADNIHRLPAG</sequence>
<dbReference type="InterPro" id="IPR002059">
    <property type="entry name" value="CSP_DNA-bd"/>
</dbReference>
<reference evidence="4 5" key="1">
    <citation type="submission" date="2019-04" db="EMBL/GenBank/DDBJ databases">
        <title>Streptomyces piniterrae sp. nov., a heliquinomycin-producing actinomycete isolated from rhizosphere soil of Pinus yunnanensis.</title>
        <authorList>
            <person name="Zhuang X."/>
            <person name="Zhao J."/>
        </authorList>
    </citation>
    <scope>NUCLEOTIDE SEQUENCE [LARGE SCALE GENOMIC DNA]</scope>
    <source>
        <strain evidence="5">jys28</strain>
    </source>
</reference>
<dbReference type="SMART" id="SM00357">
    <property type="entry name" value="CSP"/>
    <property type="match status" value="1"/>
</dbReference>
<evidence type="ECO:0000256" key="1">
    <source>
        <dbReference type="ARBA" id="ARBA00004496"/>
    </source>
</evidence>
<evidence type="ECO:0000313" key="4">
    <source>
        <dbReference type="EMBL" id="TJZ50424.1"/>
    </source>
</evidence>
<name>A0A4U0NKF9_9ACTN</name>
<keyword evidence="2" id="KW-0963">Cytoplasm</keyword>
<dbReference type="GO" id="GO:0003676">
    <property type="term" value="F:nucleic acid binding"/>
    <property type="evidence" value="ECO:0007669"/>
    <property type="project" value="InterPro"/>
</dbReference>
<dbReference type="PRINTS" id="PR00050">
    <property type="entry name" value="COLDSHOCK"/>
</dbReference>
<gene>
    <name evidence="4" type="ORF">FCH28_24205</name>
</gene>
<dbReference type="Pfam" id="PF00313">
    <property type="entry name" value="CSD"/>
    <property type="match status" value="1"/>
</dbReference>
<evidence type="ECO:0000259" key="3">
    <source>
        <dbReference type="PROSITE" id="PS51857"/>
    </source>
</evidence>
<dbReference type="AlphaFoldDB" id="A0A4U0NKF9"/>
<dbReference type="PROSITE" id="PS51857">
    <property type="entry name" value="CSD_2"/>
    <property type="match status" value="1"/>
</dbReference>
<evidence type="ECO:0000313" key="5">
    <source>
        <dbReference type="Proteomes" id="UP000308697"/>
    </source>
</evidence>
<dbReference type="EMBL" id="SUMB01000008">
    <property type="protein sequence ID" value="TJZ50424.1"/>
    <property type="molecule type" value="Genomic_DNA"/>
</dbReference>
<dbReference type="PIRSF" id="PIRSF002599">
    <property type="entry name" value="Cold_shock_A"/>
    <property type="match status" value="1"/>
</dbReference>
<dbReference type="InterPro" id="IPR012156">
    <property type="entry name" value="Cold_shock_CspA"/>
</dbReference>